<accession>A0A6H1Q3E2</accession>
<sequence>MSKIKIVFYLALAFIFYKGFVAFQNFEIGVDDRVADIEEKSDFEKEGEVIGLMMYLGDPPELYEHLLTKNKSRCLEMKQTAEESSSAYYECARVNAVLKGRKIVSIINEIEVIE</sequence>
<evidence type="ECO:0000313" key="2">
    <source>
        <dbReference type="Proteomes" id="UP000501094"/>
    </source>
</evidence>
<name>A0A6H1Q3E2_9PROT</name>
<evidence type="ECO:0000313" key="1">
    <source>
        <dbReference type="EMBL" id="QIZ21348.1"/>
    </source>
</evidence>
<dbReference type="RefSeq" id="WP_168607203.1">
    <property type="nucleotide sequence ID" value="NZ_CP038852.1"/>
</dbReference>
<reference evidence="1 2" key="1">
    <citation type="journal article" date="2020" name="Nat. Microbiol.">
        <title>Lysogenic host-virus interactions in SAR11 marine bacteria.</title>
        <authorList>
            <person name="Morris R.M."/>
            <person name="Cain K.R."/>
            <person name="Hvorecny K.L."/>
            <person name="Kollman J.M."/>
        </authorList>
    </citation>
    <scope>NUCLEOTIDE SEQUENCE [LARGE SCALE GENOMIC DNA]</scope>
    <source>
        <strain evidence="1 2">NP1</strain>
    </source>
</reference>
<gene>
    <name evidence="1" type="ORF">E5R92_06070</name>
</gene>
<dbReference type="AlphaFoldDB" id="A0A6H1Q3E2"/>
<protein>
    <submittedName>
        <fullName evidence="1">Uncharacterized protein</fullName>
    </submittedName>
</protein>
<keyword evidence="2" id="KW-1185">Reference proteome</keyword>
<organism evidence="1 2">
    <name type="scientific">Candidatus Pelagibacter giovannonii</name>
    <dbReference type="NCBI Taxonomy" id="2563896"/>
    <lineage>
        <taxon>Bacteria</taxon>
        <taxon>Pseudomonadati</taxon>
        <taxon>Pseudomonadota</taxon>
        <taxon>Alphaproteobacteria</taxon>
        <taxon>Candidatus Pelagibacterales</taxon>
        <taxon>Candidatus Pelagibacteraceae</taxon>
        <taxon>Candidatus Pelagibacter</taxon>
    </lineage>
</organism>
<dbReference type="KEGG" id="peg:E5R92_06070"/>
<dbReference type="EMBL" id="CP038852">
    <property type="protein sequence ID" value="QIZ21348.1"/>
    <property type="molecule type" value="Genomic_DNA"/>
</dbReference>
<dbReference type="Proteomes" id="UP000501094">
    <property type="component" value="Chromosome"/>
</dbReference>
<proteinExistence type="predicted"/>